<dbReference type="Proteomes" id="UP000215223">
    <property type="component" value="Unassembled WGS sequence"/>
</dbReference>
<protein>
    <submittedName>
        <fullName evidence="1">Uncharacterized protein</fullName>
    </submittedName>
</protein>
<dbReference type="AlphaFoldDB" id="A0A229SHV2"/>
<reference evidence="1 2" key="1">
    <citation type="submission" date="2017-07" db="EMBL/GenBank/DDBJ databases">
        <title>Amycolatopsis thailandensis Genome sequencing and assembly.</title>
        <authorList>
            <person name="Kaur N."/>
            <person name="Mayilraj S."/>
        </authorList>
    </citation>
    <scope>NUCLEOTIDE SEQUENCE [LARGE SCALE GENOMIC DNA]</scope>
    <source>
        <strain evidence="1 2">JCM 16380</strain>
    </source>
</reference>
<accession>A0A229SHV2</accession>
<gene>
    <name evidence="1" type="ORF">CFP71_02500</name>
</gene>
<name>A0A229SHV2_9PSEU</name>
<evidence type="ECO:0000313" key="2">
    <source>
        <dbReference type="Proteomes" id="UP000215223"/>
    </source>
</evidence>
<proteinExistence type="predicted"/>
<sequence>MLTKAGWILSAPASVEDVRLEWEDGSPPGDRFGEAKARARRLLPWRTGAERYPAYSSALVQLAGRSQLYDGDLYRPTAIAGEANGIRLRFTHGRYFEHLDTTEILAYEAASRDLAGRTPADGRYRRWLKDPFDLTRRSTGLGTVTLTIRTAAGSAGFYMHKRDADQLAVGAGVVHAVPAGEFTPSDIGLEAIRADFDLWRTVMREYAEEFLDLEEAYGRGGRPLDYDHDWPFGSLNEARESGGLRLYVLGVGLDVLTWKPELLLVCLIDGAVFDRIFADMVTAGKEGTIIAGPRGNGIPFEFSNISRYVDSENTRGAAKACLTLAWRHRAALGIVSDVDS</sequence>
<dbReference type="EMBL" id="NMQT01000011">
    <property type="protein sequence ID" value="OXM58436.1"/>
    <property type="molecule type" value="Genomic_DNA"/>
</dbReference>
<organism evidence="1 2">
    <name type="scientific">Amycolatopsis thailandensis</name>
    <dbReference type="NCBI Taxonomy" id="589330"/>
    <lineage>
        <taxon>Bacteria</taxon>
        <taxon>Bacillati</taxon>
        <taxon>Actinomycetota</taxon>
        <taxon>Actinomycetes</taxon>
        <taxon>Pseudonocardiales</taxon>
        <taxon>Pseudonocardiaceae</taxon>
        <taxon>Amycolatopsis</taxon>
    </lineage>
</organism>
<dbReference type="OrthoDB" id="3831424at2"/>
<keyword evidence="2" id="KW-1185">Reference proteome</keyword>
<comment type="caution">
    <text evidence="1">The sequence shown here is derived from an EMBL/GenBank/DDBJ whole genome shotgun (WGS) entry which is preliminary data.</text>
</comment>
<evidence type="ECO:0000313" key="1">
    <source>
        <dbReference type="EMBL" id="OXM58436.1"/>
    </source>
</evidence>
<dbReference type="RefSeq" id="WP_093932197.1">
    <property type="nucleotide sequence ID" value="NZ_NMQT01000011.1"/>
</dbReference>